<reference evidence="1" key="1">
    <citation type="submission" date="2019-02" db="EMBL/GenBank/DDBJ databases">
        <authorList>
            <person name="Gruber-Vodicka R. H."/>
            <person name="Seah K. B. B."/>
        </authorList>
    </citation>
    <scope>NUCLEOTIDE SEQUENCE</scope>
    <source>
        <strain evidence="1">BECK_BZ163</strain>
        <strain evidence="3">BECK_BZ164</strain>
        <strain evidence="2">BECK_BZ165</strain>
    </source>
</reference>
<gene>
    <name evidence="1" type="ORF">BECKFM1743A_GA0114220_1000712</name>
    <name evidence="3" type="ORF">BECKFM1743B_GA0114221_1000912</name>
    <name evidence="2" type="ORF">BECKFM1743C_GA0114222_100079</name>
</gene>
<proteinExistence type="predicted"/>
<dbReference type="AlphaFoldDB" id="A0A450RW29"/>
<organism evidence="1">
    <name type="scientific">Candidatus Kentrum sp. FM</name>
    <dbReference type="NCBI Taxonomy" id="2126340"/>
    <lineage>
        <taxon>Bacteria</taxon>
        <taxon>Pseudomonadati</taxon>
        <taxon>Pseudomonadota</taxon>
        <taxon>Gammaproteobacteria</taxon>
        <taxon>Candidatus Kentrum</taxon>
    </lineage>
</organism>
<protein>
    <submittedName>
        <fullName evidence="1">Uncharacterized protein</fullName>
    </submittedName>
</protein>
<dbReference type="EMBL" id="CAADEZ010000007">
    <property type="protein sequence ID" value="VFJ43288.1"/>
    <property type="molecule type" value="Genomic_DNA"/>
</dbReference>
<evidence type="ECO:0000313" key="3">
    <source>
        <dbReference type="EMBL" id="VFK06026.1"/>
    </source>
</evidence>
<name>A0A450RW29_9GAMM</name>
<sequence>MQAIEFETEIHQGMIKLPNDYRQWSERSVRVILLENDQPTTISRKRRQPHPAIAGKGKTLGDLVAPVVSETDWECLK</sequence>
<dbReference type="EMBL" id="CAADFA010000007">
    <property type="protein sequence ID" value="VFJ43953.1"/>
    <property type="molecule type" value="Genomic_DNA"/>
</dbReference>
<evidence type="ECO:0000313" key="1">
    <source>
        <dbReference type="EMBL" id="VFJ43288.1"/>
    </source>
</evidence>
<evidence type="ECO:0000313" key="2">
    <source>
        <dbReference type="EMBL" id="VFJ43953.1"/>
    </source>
</evidence>
<dbReference type="EMBL" id="CAADFL010000009">
    <property type="protein sequence ID" value="VFK06026.1"/>
    <property type="molecule type" value="Genomic_DNA"/>
</dbReference>
<accession>A0A450RW29</accession>